<dbReference type="AlphaFoldDB" id="A0A285J7K4"/>
<evidence type="ECO:0000313" key="3">
    <source>
        <dbReference type="EMBL" id="SNY55837.1"/>
    </source>
</evidence>
<protein>
    <submittedName>
        <fullName evidence="3">Uncharacterized conserved protein YhdP, contains DUF3971 and AsmA2 domains</fullName>
    </submittedName>
</protein>
<gene>
    <name evidence="2" type="ORF">CVM39_16560</name>
    <name evidence="3" type="ORF">SAMN06297129_3124</name>
</gene>
<feature type="transmembrane region" description="Helical" evidence="1">
    <location>
        <begin position="23"/>
        <end position="44"/>
    </location>
</feature>
<keyword evidence="1" id="KW-0812">Transmembrane</keyword>
<evidence type="ECO:0000313" key="4">
    <source>
        <dbReference type="Proteomes" id="UP000231655"/>
    </source>
</evidence>
<sequence length="1087" mass="114614">MKDPQPSSTGAPSPGRRRRPLRAALRLTGFLAALVLLAALLWAGRLLMSSDPIPAPDWLRTRVAERIEAQSPGLGVSFDALSVVFEERWQPRFRLDNLRLTLPVSGARLQLDQSTARLSGRALLAGRVEPREVTVTGAQLRLKRRADGSFDLIGRAPEGDRSLGDAMAELKAALRRPELEGLRRIEGLGLTLVYEDARVGRRWSADGGRLVLEREGERLVIRGDVSVLGGRSYATLLRGSYSSALDSRSGDFQFSVEDMPSEELATQSAALAWLGVLRAPLSGALRLSVDEAGALGPLYATLQIGAGVLRPSDETRPIPFDAARSYFSFNPANQMLRFTELSVQSQWVSLLAEGAFRLGLGPGGGVEMTGQLSATEIVANPGDLFAAALRIGRAEAELRLAVDPFVLELGELTLSEGGHALHLSGWMEAAEGWELGLAGRLADPADGSPTLSPDDVLGFWPPMAKPKTRGWVSKNLLEGGLSHLQFGLRASEGSKPELQLGFDFEDTTLTFLPDMPPVRGARGHASIDGHRFVVQSEAGLVNVPGGGVLDMAGTSFTVPDTRPKPADADLSLRAKGALRDVLLLLDQAPLNLLSKAGQDPEMADGDSLLTAQVQFPLMKKPPPEAISVSYAARVEDVESRSLVPGRVLQAEALEISGNKQRIEVAGQGTLDGLGFDGRFDARFGTGAAPAEVQTRIVLDAEAASSFGLRLPEGTLSGRGTADLALVLHGAEDIGFRLESDLAGLGLSIPALDFSLAPATRGRLRAEGRIGPEIKIDSFALEAPGLELAGGLTATEGGGLEALTLQRLKAGGWLDVSVRMRPAAGGEMALEITGGRVTLSQMPALSSGGKLPASLVLDRLVVSEGLSLTNFRGQPAGGGALRFSGQINGGASVNGIWSPRGLRIEAADASGALASAGYLKQGSGGSMVLDMTPTGAPGHYTGHLEITDIRIREAPAIAEILNALSIVGLLEQLSGPGILFSDVEADFSLSPGVLRVSQASAVGASMGISLDGLYDLKQDRLQMQGVFSPVYLLNGIGSVLTRKGEGLIGFSYRLDGPASAPKVRVNPLSVLTPGMFREIFRRQVPGGQ</sequence>
<keyword evidence="5" id="KW-1185">Reference proteome</keyword>
<dbReference type="RefSeq" id="WP_097146826.1">
    <property type="nucleotide sequence ID" value="NZ_OBEA01000006.1"/>
</dbReference>
<accession>A0A285J7K4</accession>
<dbReference type="Proteomes" id="UP000231655">
    <property type="component" value="Unassembled WGS sequence"/>
</dbReference>
<name>A0A285J7K4_9RHOB</name>
<dbReference type="OrthoDB" id="7161641at2"/>
<reference evidence="2 5" key="2">
    <citation type="journal article" date="2018" name="Int. J. Syst. Evol. Microbiol.">
        <title>Pseudooceanicola lipolyticus sp. nov., a marine alphaproteobacterium, reclassification of Oceanicola flagellatus as Pseudooceanicola flagellatus comb. nov. and emended description of the genus Pseudooceanicola.</title>
        <authorList>
            <person name="Huang M.-M."/>
            <person name="Guo L.-L."/>
            <person name="Wu Y.-H."/>
            <person name="Lai Q.-L."/>
            <person name="Shao Z.-Z."/>
            <person name="Wang C.-S."/>
            <person name="Wu M."/>
            <person name="Xu X.-W."/>
        </authorList>
    </citation>
    <scope>NUCLEOTIDE SEQUENCE [LARGE SCALE GENOMIC DNA]</scope>
    <source>
        <strain evidence="2 5">Ar-45</strain>
    </source>
</reference>
<dbReference type="EMBL" id="PGTD01000018">
    <property type="protein sequence ID" value="PJE26940.1"/>
    <property type="molecule type" value="Genomic_DNA"/>
</dbReference>
<dbReference type="EMBL" id="OBEA01000006">
    <property type="protein sequence ID" value="SNY55837.1"/>
    <property type="molecule type" value="Genomic_DNA"/>
</dbReference>
<evidence type="ECO:0000256" key="1">
    <source>
        <dbReference type="SAM" id="Phobius"/>
    </source>
</evidence>
<organism evidence="3 4">
    <name type="scientific">Pseudooceanicola antarcticus</name>
    <dbReference type="NCBI Taxonomy" id="1247613"/>
    <lineage>
        <taxon>Bacteria</taxon>
        <taxon>Pseudomonadati</taxon>
        <taxon>Pseudomonadota</taxon>
        <taxon>Alphaproteobacteria</taxon>
        <taxon>Rhodobacterales</taxon>
        <taxon>Paracoccaceae</taxon>
        <taxon>Pseudooceanicola</taxon>
    </lineage>
</organism>
<proteinExistence type="predicted"/>
<evidence type="ECO:0000313" key="5">
    <source>
        <dbReference type="Proteomes" id="UP000231702"/>
    </source>
</evidence>
<keyword evidence="1" id="KW-0472">Membrane</keyword>
<reference evidence="3 4" key="1">
    <citation type="submission" date="2017-09" db="EMBL/GenBank/DDBJ databases">
        <authorList>
            <person name="Ehlers B."/>
            <person name="Leendertz F.H."/>
        </authorList>
    </citation>
    <scope>NUCLEOTIDE SEQUENCE [LARGE SCALE GENOMIC DNA]</scope>
    <source>
        <strain evidence="3 4">CGMCC 1.12662</strain>
    </source>
</reference>
<evidence type="ECO:0000313" key="2">
    <source>
        <dbReference type="EMBL" id="PJE26940.1"/>
    </source>
</evidence>
<keyword evidence="1" id="KW-1133">Transmembrane helix</keyword>
<dbReference type="Proteomes" id="UP000231702">
    <property type="component" value="Unassembled WGS sequence"/>
</dbReference>